<dbReference type="PROSITE" id="PS01246">
    <property type="entry name" value="UPF0003"/>
    <property type="match status" value="1"/>
</dbReference>
<dbReference type="SUPFAM" id="SSF82861">
    <property type="entry name" value="Mechanosensitive channel protein MscS (YggB), transmembrane region"/>
    <property type="match status" value="1"/>
</dbReference>
<accession>A0A098S705</accession>
<sequence>MEQLLDFEALGTLVTTYLPKVAGAILTLVIGFWIIGKITDVLKRSMEKRGFDPTIRPFLTSLVSVGLKVLLLLSVASMFGIETTSFVALFGALAFAIGMALQGSLGHFASGVLLLIFKPYKVGDLVEIGGGQTGTVVGIQVFNTVLQTLDNKRIIIPNSVVTSNVITNISGQGEMGVDMTFGISYGDDIDKAREAIKRVSDACPYVLGTPETLIKVSSLGDSSVNFLVRPWIKSEHYWDTYFYMQENVKKEFDRSGVSIPFPQMDVHLDK</sequence>
<dbReference type="RefSeq" id="WP_044218919.1">
    <property type="nucleotide sequence ID" value="NZ_JBKAGJ010000017.1"/>
</dbReference>
<dbReference type="InterPro" id="IPR023408">
    <property type="entry name" value="MscS_beta-dom_sf"/>
</dbReference>
<dbReference type="Pfam" id="PF21088">
    <property type="entry name" value="MS_channel_1st"/>
    <property type="match status" value="1"/>
</dbReference>
<dbReference type="OrthoDB" id="9809206at2"/>
<dbReference type="Proteomes" id="UP000029736">
    <property type="component" value="Unassembled WGS sequence"/>
</dbReference>
<evidence type="ECO:0000256" key="6">
    <source>
        <dbReference type="ARBA" id="ARBA00023136"/>
    </source>
</evidence>
<reference evidence="11 12" key="1">
    <citation type="journal article" date="2014" name="Int. J. Syst. Evol. Microbiol.">
        <title>Phaeodactylibacter xiamenensis gen. nov., sp. nov., a member of the family Saprospiraceae isolated from the marine alga Phaeodactylum tricornutum.</title>
        <authorList>
            <person name="Chen Z.Jr."/>
            <person name="Lei X."/>
            <person name="Lai Q."/>
            <person name="Li Y."/>
            <person name="Zhang B."/>
            <person name="Zhang J."/>
            <person name="Zhang H."/>
            <person name="Yang L."/>
            <person name="Zheng W."/>
            <person name="Tian Y."/>
            <person name="Yu Z."/>
            <person name="Xu H.Jr."/>
            <person name="Zheng T."/>
        </authorList>
    </citation>
    <scope>NUCLEOTIDE SEQUENCE [LARGE SCALE GENOMIC DNA]</scope>
    <source>
        <strain evidence="11 12">KD52</strain>
    </source>
</reference>
<feature type="domain" description="Mechanosensitive ion channel transmembrane helices 2/3" evidence="10">
    <location>
        <begin position="62"/>
        <end position="102"/>
    </location>
</feature>
<comment type="caution">
    <text evidence="11">The sequence shown here is derived from an EMBL/GenBank/DDBJ whole genome shotgun (WGS) entry which is preliminary data.</text>
</comment>
<keyword evidence="5 7" id="KW-1133">Transmembrane helix</keyword>
<dbReference type="Gene3D" id="3.30.70.100">
    <property type="match status" value="1"/>
</dbReference>
<evidence type="ECO:0000259" key="10">
    <source>
        <dbReference type="Pfam" id="PF21088"/>
    </source>
</evidence>
<comment type="subcellular location">
    <subcellularLocation>
        <location evidence="1">Cell membrane</location>
        <topology evidence="1">Multi-pass membrane protein</topology>
    </subcellularLocation>
</comment>
<gene>
    <name evidence="11" type="ORF">IX84_09090</name>
</gene>
<feature type="domain" description="Mechanosensitive ion channel MscS C-terminal" evidence="9">
    <location>
        <begin position="177"/>
        <end position="259"/>
    </location>
</feature>
<feature type="domain" description="Mechanosensitive ion channel MscS" evidence="8">
    <location>
        <begin position="105"/>
        <end position="170"/>
    </location>
</feature>
<evidence type="ECO:0000259" key="9">
    <source>
        <dbReference type="Pfam" id="PF21082"/>
    </source>
</evidence>
<evidence type="ECO:0000256" key="3">
    <source>
        <dbReference type="ARBA" id="ARBA00022475"/>
    </source>
</evidence>
<feature type="transmembrane region" description="Helical" evidence="7">
    <location>
        <begin position="17"/>
        <end position="36"/>
    </location>
</feature>
<dbReference type="Pfam" id="PF00924">
    <property type="entry name" value="MS_channel_2nd"/>
    <property type="match status" value="1"/>
</dbReference>
<dbReference type="GO" id="GO:0005886">
    <property type="term" value="C:plasma membrane"/>
    <property type="evidence" value="ECO:0007669"/>
    <property type="project" value="UniProtKB-SubCell"/>
</dbReference>
<evidence type="ECO:0000313" key="12">
    <source>
        <dbReference type="Proteomes" id="UP000029736"/>
    </source>
</evidence>
<keyword evidence="3" id="KW-1003">Cell membrane</keyword>
<dbReference type="InterPro" id="IPR049142">
    <property type="entry name" value="MS_channel_1st"/>
</dbReference>
<dbReference type="InterPro" id="IPR010920">
    <property type="entry name" value="LSM_dom_sf"/>
</dbReference>
<feature type="transmembrane region" description="Helical" evidence="7">
    <location>
        <begin position="87"/>
        <end position="117"/>
    </location>
</feature>
<keyword evidence="6 7" id="KW-0472">Membrane</keyword>
<evidence type="ECO:0000256" key="4">
    <source>
        <dbReference type="ARBA" id="ARBA00022692"/>
    </source>
</evidence>
<dbReference type="PANTHER" id="PTHR30221:SF1">
    <property type="entry name" value="SMALL-CONDUCTANCE MECHANOSENSITIVE CHANNEL"/>
    <property type="match status" value="1"/>
</dbReference>
<organism evidence="11 12">
    <name type="scientific">Phaeodactylibacter xiamenensis</name>
    <dbReference type="NCBI Taxonomy" id="1524460"/>
    <lineage>
        <taxon>Bacteria</taxon>
        <taxon>Pseudomonadati</taxon>
        <taxon>Bacteroidota</taxon>
        <taxon>Saprospiria</taxon>
        <taxon>Saprospirales</taxon>
        <taxon>Haliscomenobacteraceae</taxon>
        <taxon>Phaeodactylibacter</taxon>
    </lineage>
</organism>
<evidence type="ECO:0000256" key="1">
    <source>
        <dbReference type="ARBA" id="ARBA00004651"/>
    </source>
</evidence>
<keyword evidence="4 7" id="KW-0812">Transmembrane</keyword>
<dbReference type="STRING" id="1524460.IX84_09090"/>
<dbReference type="Gene3D" id="1.10.287.1260">
    <property type="match status" value="1"/>
</dbReference>
<dbReference type="AlphaFoldDB" id="A0A098S705"/>
<dbReference type="InterPro" id="IPR006685">
    <property type="entry name" value="MscS_channel_2nd"/>
</dbReference>
<protein>
    <submittedName>
        <fullName evidence="11">Mechanosensitive ion channel protein</fullName>
    </submittedName>
</protein>
<evidence type="ECO:0000313" key="11">
    <source>
        <dbReference type="EMBL" id="KGE88344.1"/>
    </source>
</evidence>
<evidence type="ECO:0000256" key="7">
    <source>
        <dbReference type="SAM" id="Phobius"/>
    </source>
</evidence>
<dbReference type="SUPFAM" id="SSF50182">
    <property type="entry name" value="Sm-like ribonucleoproteins"/>
    <property type="match status" value="1"/>
</dbReference>
<comment type="similarity">
    <text evidence="2">Belongs to the MscS (TC 1.A.23) family.</text>
</comment>
<dbReference type="Gene3D" id="2.30.30.60">
    <property type="match status" value="1"/>
</dbReference>
<proteinExistence type="inferred from homology"/>
<evidence type="ECO:0000256" key="2">
    <source>
        <dbReference type="ARBA" id="ARBA00008017"/>
    </source>
</evidence>
<dbReference type="InterPro" id="IPR049278">
    <property type="entry name" value="MS_channel_C"/>
</dbReference>
<dbReference type="InterPro" id="IPR011014">
    <property type="entry name" value="MscS_channel_TM-2"/>
</dbReference>
<dbReference type="PANTHER" id="PTHR30221">
    <property type="entry name" value="SMALL-CONDUCTANCE MECHANOSENSITIVE CHANNEL"/>
    <property type="match status" value="1"/>
</dbReference>
<dbReference type="SUPFAM" id="SSF82689">
    <property type="entry name" value="Mechanosensitive channel protein MscS (YggB), C-terminal domain"/>
    <property type="match status" value="1"/>
</dbReference>
<dbReference type="Pfam" id="PF21082">
    <property type="entry name" value="MS_channel_3rd"/>
    <property type="match status" value="1"/>
</dbReference>
<keyword evidence="12" id="KW-1185">Reference proteome</keyword>
<dbReference type="InterPro" id="IPR008910">
    <property type="entry name" value="MSC_TM_helix"/>
</dbReference>
<name>A0A098S705_9BACT</name>
<feature type="transmembrane region" description="Helical" evidence="7">
    <location>
        <begin position="57"/>
        <end position="81"/>
    </location>
</feature>
<dbReference type="EMBL" id="JPOS01000019">
    <property type="protein sequence ID" value="KGE88344.1"/>
    <property type="molecule type" value="Genomic_DNA"/>
</dbReference>
<dbReference type="InterPro" id="IPR045275">
    <property type="entry name" value="MscS_archaea/bacteria_type"/>
</dbReference>
<dbReference type="InterPro" id="IPR011066">
    <property type="entry name" value="MscS_channel_C_sf"/>
</dbReference>
<evidence type="ECO:0000256" key="5">
    <source>
        <dbReference type="ARBA" id="ARBA00022989"/>
    </source>
</evidence>
<dbReference type="GO" id="GO:0008381">
    <property type="term" value="F:mechanosensitive monoatomic ion channel activity"/>
    <property type="evidence" value="ECO:0007669"/>
    <property type="project" value="InterPro"/>
</dbReference>
<dbReference type="Pfam" id="PF05552">
    <property type="entry name" value="MS_channel_1st_1"/>
    <property type="match status" value="1"/>
</dbReference>
<evidence type="ECO:0000259" key="8">
    <source>
        <dbReference type="Pfam" id="PF00924"/>
    </source>
</evidence>
<dbReference type="InterPro" id="IPR006686">
    <property type="entry name" value="MscS_channel_CS"/>
</dbReference>